<keyword evidence="8 17" id="KW-0418">Kinase</keyword>
<evidence type="ECO:0000256" key="14">
    <source>
        <dbReference type="ARBA" id="ARBA00023180"/>
    </source>
</evidence>
<dbReference type="InterPro" id="IPR036426">
    <property type="entry name" value="Bulb-type_lectin_dom_sf"/>
</dbReference>
<comment type="catalytic activity">
    <reaction evidence="16 17">
        <text>L-seryl-[protein] + ATP = O-phospho-L-seryl-[protein] + ADP + H(+)</text>
        <dbReference type="Rhea" id="RHEA:17989"/>
        <dbReference type="Rhea" id="RHEA-COMP:9863"/>
        <dbReference type="Rhea" id="RHEA-COMP:11604"/>
        <dbReference type="ChEBI" id="CHEBI:15378"/>
        <dbReference type="ChEBI" id="CHEBI:29999"/>
        <dbReference type="ChEBI" id="CHEBI:30616"/>
        <dbReference type="ChEBI" id="CHEBI:83421"/>
        <dbReference type="ChEBI" id="CHEBI:456216"/>
        <dbReference type="EC" id="2.7.11.1"/>
    </reaction>
</comment>
<dbReference type="eggNOG" id="ENOG502QTC9">
    <property type="taxonomic scope" value="Eukaryota"/>
</dbReference>
<reference evidence="24" key="1">
    <citation type="journal article" date="2013" name="Science">
        <title>The Amborella genome and the evolution of flowering plants.</title>
        <authorList>
            <consortium name="Amborella Genome Project"/>
        </authorList>
    </citation>
    <scope>NUCLEOTIDE SEQUENCE [LARGE SCALE GENOMIC DNA]</scope>
</reference>
<dbReference type="OMA" id="TAWTSNT"/>
<keyword evidence="24" id="KW-1185">Reference proteome</keyword>
<dbReference type="InterPro" id="IPR024171">
    <property type="entry name" value="SRK-like_kinase"/>
</dbReference>
<evidence type="ECO:0000256" key="8">
    <source>
        <dbReference type="ARBA" id="ARBA00022777"/>
    </source>
</evidence>
<keyword evidence="14" id="KW-0325">Glycoprotein</keyword>
<organism evidence="23 24">
    <name type="scientific">Amborella trichopoda</name>
    <dbReference type="NCBI Taxonomy" id="13333"/>
    <lineage>
        <taxon>Eukaryota</taxon>
        <taxon>Viridiplantae</taxon>
        <taxon>Streptophyta</taxon>
        <taxon>Embryophyta</taxon>
        <taxon>Tracheophyta</taxon>
        <taxon>Spermatophyta</taxon>
        <taxon>Magnoliopsida</taxon>
        <taxon>Amborellales</taxon>
        <taxon>Amborellaceae</taxon>
        <taxon>Amborella</taxon>
    </lineage>
</organism>
<feature type="domain" description="Bulb-type lectin" evidence="22">
    <location>
        <begin position="1"/>
        <end position="67"/>
    </location>
</feature>
<dbReference type="FunFam" id="1.10.510.10:FF:000384">
    <property type="entry name" value="G-type lectin S-receptor-like serine/threonine-protein kinase"/>
    <property type="match status" value="1"/>
</dbReference>
<dbReference type="GO" id="GO:0106310">
    <property type="term" value="F:protein serine kinase activity"/>
    <property type="evidence" value="ECO:0007669"/>
    <property type="project" value="RHEA"/>
</dbReference>
<evidence type="ECO:0000256" key="13">
    <source>
        <dbReference type="ARBA" id="ARBA00023170"/>
    </source>
</evidence>
<evidence type="ECO:0000256" key="1">
    <source>
        <dbReference type="ARBA" id="ARBA00004479"/>
    </source>
</evidence>
<evidence type="ECO:0000256" key="19">
    <source>
        <dbReference type="SAM" id="MobiDB-lite"/>
    </source>
</evidence>
<evidence type="ECO:0000256" key="3">
    <source>
        <dbReference type="ARBA" id="ARBA00022536"/>
    </source>
</evidence>
<protein>
    <recommendedName>
        <fullName evidence="17">Receptor-like serine/threonine-protein kinase</fullName>
        <ecNumber evidence="17">2.7.11.1</ecNumber>
    </recommendedName>
</protein>
<evidence type="ECO:0000256" key="11">
    <source>
        <dbReference type="ARBA" id="ARBA00023136"/>
    </source>
</evidence>
<dbReference type="Proteomes" id="UP000017836">
    <property type="component" value="Unassembled WGS sequence"/>
</dbReference>
<evidence type="ECO:0000256" key="9">
    <source>
        <dbReference type="ARBA" id="ARBA00022840"/>
    </source>
</evidence>
<dbReference type="PROSITE" id="PS50927">
    <property type="entry name" value="BULB_LECTIN"/>
    <property type="match status" value="1"/>
</dbReference>
<dbReference type="HOGENOM" id="CLU_000288_116_2_1"/>
<evidence type="ECO:0000256" key="4">
    <source>
        <dbReference type="ARBA" id="ARBA00022679"/>
    </source>
</evidence>
<evidence type="ECO:0000256" key="10">
    <source>
        <dbReference type="ARBA" id="ARBA00022989"/>
    </source>
</evidence>
<dbReference type="EC" id="2.7.11.1" evidence="17"/>
<name>W1PAD7_AMBTC</name>
<dbReference type="PANTHER" id="PTHR47974:SF29">
    <property type="entry name" value="RECEPTOR-LIKE SERINE_THREONINE-PROTEIN KINASE"/>
    <property type="match status" value="1"/>
</dbReference>
<keyword evidence="6" id="KW-0732">Signal</keyword>
<feature type="domain" description="Protein kinase" evidence="21">
    <location>
        <begin position="429"/>
        <end position="712"/>
    </location>
</feature>
<comment type="subcellular location">
    <subcellularLocation>
        <location evidence="1">Membrane</location>
        <topology evidence="1">Single-pass type I membrane protein</topology>
    </subcellularLocation>
</comment>
<keyword evidence="9 17" id="KW-0067">ATP-binding</keyword>
<dbReference type="AlphaFoldDB" id="W1PAD7"/>
<dbReference type="PROSITE" id="PS00108">
    <property type="entry name" value="PROTEIN_KINASE_ST"/>
    <property type="match status" value="1"/>
</dbReference>
<feature type="region of interest" description="Disordered" evidence="19">
    <location>
        <begin position="343"/>
        <end position="362"/>
    </location>
</feature>
<dbReference type="FunFam" id="3.30.200.20:FF:000059">
    <property type="entry name" value="S-receptor-like serine/threonine-protein kinase"/>
    <property type="match status" value="1"/>
</dbReference>
<dbReference type="SMART" id="SM00220">
    <property type="entry name" value="S_TKc"/>
    <property type="match status" value="1"/>
</dbReference>
<keyword evidence="3" id="KW-0245">EGF-like domain</keyword>
<keyword evidence="13" id="KW-0675">Receptor</keyword>
<keyword evidence="10 20" id="KW-1133">Transmembrane helix</keyword>
<dbReference type="SUPFAM" id="SSF51110">
    <property type="entry name" value="alpha-D-mannose-specific plant lectins"/>
    <property type="match status" value="1"/>
</dbReference>
<proteinExistence type="inferred from homology"/>
<evidence type="ECO:0000313" key="24">
    <source>
        <dbReference type="Proteomes" id="UP000017836"/>
    </source>
</evidence>
<evidence type="ECO:0000313" key="23">
    <source>
        <dbReference type="EMBL" id="ERN04566.1"/>
    </source>
</evidence>
<dbReference type="Gene3D" id="1.10.510.10">
    <property type="entry name" value="Transferase(Phosphotransferase) domain 1"/>
    <property type="match status" value="1"/>
</dbReference>
<dbReference type="GO" id="GO:0048544">
    <property type="term" value="P:recognition of pollen"/>
    <property type="evidence" value="ECO:0007669"/>
    <property type="project" value="InterPro"/>
</dbReference>
<dbReference type="CDD" id="cd14066">
    <property type="entry name" value="STKc_IRAK"/>
    <property type="match status" value="1"/>
</dbReference>
<evidence type="ECO:0000256" key="15">
    <source>
        <dbReference type="ARBA" id="ARBA00047899"/>
    </source>
</evidence>
<dbReference type="PANTHER" id="PTHR47974">
    <property type="entry name" value="OS07G0415500 PROTEIN"/>
    <property type="match status" value="1"/>
</dbReference>
<dbReference type="GO" id="GO:0016020">
    <property type="term" value="C:membrane"/>
    <property type="evidence" value="ECO:0007669"/>
    <property type="project" value="UniProtKB-SubCell"/>
</dbReference>
<feature type="compositionally biased region" description="Gly residues" evidence="19">
    <location>
        <begin position="349"/>
        <end position="362"/>
    </location>
</feature>
<evidence type="ECO:0000256" key="17">
    <source>
        <dbReference type="PIRNR" id="PIRNR000641"/>
    </source>
</evidence>
<evidence type="ECO:0000256" key="2">
    <source>
        <dbReference type="ARBA" id="ARBA00022527"/>
    </source>
</evidence>
<dbReference type="InterPro" id="IPR000858">
    <property type="entry name" value="S_locus_glycoprot_dom"/>
</dbReference>
<dbReference type="GO" id="GO:0005524">
    <property type="term" value="F:ATP binding"/>
    <property type="evidence" value="ECO:0007669"/>
    <property type="project" value="UniProtKB-UniRule"/>
</dbReference>
<dbReference type="Pfam" id="PF01453">
    <property type="entry name" value="B_lectin"/>
    <property type="match status" value="1"/>
</dbReference>
<dbReference type="Gramene" id="ERN04566">
    <property type="protein sequence ID" value="ERN04566"/>
    <property type="gene ID" value="AMTR_s00075p00034690"/>
</dbReference>
<evidence type="ECO:0000256" key="12">
    <source>
        <dbReference type="ARBA" id="ARBA00023157"/>
    </source>
</evidence>
<sequence length="766" mass="83886">MYLRKIPVSRDAVVELDNSGNLQLMDGDTVVWMSGTKDVSVESGEMSESGNLVLRTLNFSVVWQSFSAPTDTLLPGQQLTESLYLTTLPTSSQTYYSLEMLQEPTSLNLALTYYAPQMPTNYSYWSGPQISNATGSVVAQLDYSGSFSLSYGRLSSGLVYIYQNENDEERNNSSRVFRRVTLGNDGNLRLYRWDTTNGSQWVVDWAAVSSPCEVAGSCGNGICSLDGPKSNASCGCTPGYAAVDPREPHRGCIVIHQVSCGQLMKMHALPQTNYFAGDSIIANYSNVSGGTACGEVCMSDCNCMASVYGLSEAKPYCWTLRNLFFGGFQDPGATMFVKIGSEGGSTTSGSGGSSEGGGGGGSSTRIARERVLVLPIALCTGVLIGLLCLLLLHSVRRRRLLRAAIDCSAILMPGAPVNFSFHDLQIATSNYSEMLGIGGFGAVYKGSLGDGSLVAVKKLERHLPHGEKEFRTEVITIGAMHHMNLVRLRGFCSEGLHRLLVYEFMKNGSLDKWLFPSSQNRDRLLDWKTRFKIAVETAQGIAYFHEQCRDRIIHCDIKPENILLDENFCAKVSDFGLAKLMGREHSHVVTMVRGTRGYLAPEWVTNRAITVKADVYSYGMLLLEIIGGRRNLDMSLGENGFFYPGWAFQEMVNRSGVKAVDKRLKGVVDEGEVVRALHVAFWCIQDDVNMRPPMGIVVKILEGSMESEEPPMPQCVGEMVEEGLNNVYRAMKGDFTPDCSFTNTTTATSLLDQSGATCSYSTMSPR</sequence>
<evidence type="ECO:0000259" key="22">
    <source>
        <dbReference type="PROSITE" id="PS50927"/>
    </source>
</evidence>
<dbReference type="PROSITE" id="PS00107">
    <property type="entry name" value="PROTEIN_KINASE_ATP"/>
    <property type="match status" value="1"/>
</dbReference>
<comment type="similarity">
    <text evidence="17">Belongs to the protein kinase superfamily. Ser/Thr protein kinase family.</text>
</comment>
<evidence type="ECO:0000256" key="7">
    <source>
        <dbReference type="ARBA" id="ARBA00022741"/>
    </source>
</evidence>
<dbReference type="Gene3D" id="3.30.200.20">
    <property type="entry name" value="Phosphorylase Kinase, domain 1"/>
    <property type="match status" value="1"/>
</dbReference>
<keyword evidence="7 17" id="KW-0547">Nucleotide-binding</keyword>
<dbReference type="EMBL" id="KI394195">
    <property type="protein sequence ID" value="ERN04566.1"/>
    <property type="molecule type" value="Genomic_DNA"/>
</dbReference>
<dbReference type="SUPFAM" id="SSF56112">
    <property type="entry name" value="Protein kinase-like (PK-like)"/>
    <property type="match status" value="1"/>
</dbReference>
<dbReference type="Pfam" id="PF00954">
    <property type="entry name" value="S_locus_glycop"/>
    <property type="match status" value="1"/>
</dbReference>
<dbReference type="InterPro" id="IPR000719">
    <property type="entry name" value="Prot_kinase_dom"/>
</dbReference>
<keyword evidence="2 17" id="KW-0723">Serine/threonine-protein kinase</keyword>
<evidence type="ECO:0000256" key="16">
    <source>
        <dbReference type="ARBA" id="ARBA00048679"/>
    </source>
</evidence>
<keyword evidence="4 17" id="KW-0808">Transferase</keyword>
<evidence type="ECO:0000259" key="21">
    <source>
        <dbReference type="PROSITE" id="PS50011"/>
    </source>
</evidence>
<keyword evidence="5 20" id="KW-0812">Transmembrane</keyword>
<gene>
    <name evidence="23" type="ORF">AMTR_s00075p00034690</name>
</gene>
<dbReference type="PIRSF" id="PIRSF000641">
    <property type="entry name" value="SRK"/>
    <property type="match status" value="1"/>
</dbReference>
<evidence type="ECO:0000256" key="5">
    <source>
        <dbReference type="ARBA" id="ARBA00022692"/>
    </source>
</evidence>
<evidence type="ECO:0000256" key="20">
    <source>
        <dbReference type="SAM" id="Phobius"/>
    </source>
</evidence>
<dbReference type="InterPro" id="IPR001480">
    <property type="entry name" value="Bulb-type_lectin_dom"/>
</dbReference>
<dbReference type="GO" id="GO:0004674">
    <property type="term" value="F:protein serine/threonine kinase activity"/>
    <property type="evidence" value="ECO:0007669"/>
    <property type="project" value="UniProtKB-KW"/>
</dbReference>
<evidence type="ECO:0000256" key="6">
    <source>
        <dbReference type="ARBA" id="ARBA00022729"/>
    </source>
</evidence>
<dbReference type="PROSITE" id="PS50011">
    <property type="entry name" value="PROTEIN_KINASE_DOM"/>
    <property type="match status" value="1"/>
</dbReference>
<dbReference type="Gene3D" id="2.90.10.10">
    <property type="entry name" value="Bulb-type lectin domain"/>
    <property type="match status" value="1"/>
</dbReference>
<feature type="transmembrane region" description="Helical" evidence="20">
    <location>
        <begin position="372"/>
        <end position="392"/>
    </location>
</feature>
<evidence type="ECO:0000256" key="18">
    <source>
        <dbReference type="PROSITE-ProRule" id="PRU10141"/>
    </source>
</evidence>
<keyword evidence="11 20" id="KW-0472">Membrane</keyword>
<dbReference type="InterPro" id="IPR011009">
    <property type="entry name" value="Kinase-like_dom_sf"/>
</dbReference>
<dbReference type="InterPro" id="IPR008271">
    <property type="entry name" value="Ser/Thr_kinase_AS"/>
</dbReference>
<keyword evidence="12" id="KW-1015">Disulfide bond</keyword>
<dbReference type="Pfam" id="PF00069">
    <property type="entry name" value="Pkinase"/>
    <property type="match status" value="1"/>
</dbReference>
<feature type="binding site" evidence="18">
    <location>
        <position position="458"/>
    </location>
    <ligand>
        <name>ATP</name>
        <dbReference type="ChEBI" id="CHEBI:30616"/>
    </ligand>
</feature>
<comment type="catalytic activity">
    <reaction evidence="15 17">
        <text>L-threonyl-[protein] + ATP = O-phospho-L-threonyl-[protein] + ADP + H(+)</text>
        <dbReference type="Rhea" id="RHEA:46608"/>
        <dbReference type="Rhea" id="RHEA-COMP:11060"/>
        <dbReference type="Rhea" id="RHEA-COMP:11605"/>
        <dbReference type="ChEBI" id="CHEBI:15378"/>
        <dbReference type="ChEBI" id="CHEBI:30013"/>
        <dbReference type="ChEBI" id="CHEBI:30616"/>
        <dbReference type="ChEBI" id="CHEBI:61977"/>
        <dbReference type="ChEBI" id="CHEBI:456216"/>
        <dbReference type="EC" id="2.7.11.1"/>
    </reaction>
</comment>
<dbReference type="InterPro" id="IPR017441">
    <property type="entry name" value="Protein_kinase_ATP_BS"/>
</dbReference>
<accession>W1PAD7</accession>